<gene>
    <name evidence="1" type="ORF">GCM10007916_24100</name>
</gene>
<evidence type="ECO:0000313" key="1">
    <source>
        <dbReference type="EMBL" id="GLS91341.1"/>
    </source>
</evidence>
<dbReference type="Proteomes" id="UP001157353">
    <property type="component" value="Unassembled WGS sequence"/>
</dbReference>
<name>A0ABQ6E1U8_9GAMM</name>
<reference evidence="2" key="1">
    <citation type="journal article" date="2019" name="Int. J. Syst. Evol. Microbiol.">
        <title>The Global Catalogue of Microorganisms (GCM) 10K type strain sequencing project: providing services to taxonomists for standard genome sequencing and annotation.</title>
        <authorList>
            <consortium name="The Broad Institute Genomics Platform"/>
            <consortium name="The Broad Institute Genome Sequencing Center for Infectious Disease"/>
            <person name="Wu L."/>
            <person name="Ma J."/>
        </authorList>
    </citation>
    <scope>NUCLEOTIDE SEQUENCE [LARGE SCALE GENOMIC DNA]</scope>
    <source>
        <strain evidence="2">NBRC 103166</strain>
    </source>
</reference>
<sequence>MRNIQIYTITYKNSQLILSNVGKLKYYLKCLFVANKNPTKKAIVFPVKGRIMSKVILLTF</sequence>
<proteinExistence type="predicted"/>
<dbReference type="EMBL" id="BSPQ01000013">
    <property type="protein sequence ID" value="GLS91341.1"/>
    <property type="molecule type" value="Genomic_DNA"/>
</dbReference>
<organism evidence="1 2">
    <name type="scientific">Psychromonas marina</name>
    <dbReference type="NCBI Taxonomy" id="88364"/>
    <lineage>
        <taxon>Bacteria</taxon>
        <taxon>Pseudomonadati</taxon>
        <taxon>Pseudomonadota</taxon>
        <taxon>Gammaproteobacteria</taxon>
        <taxon>Alteromonadales</taxon>
        <taxon>Psychromonadaceae</taxon>
        <taxon>Psychromonas</taxon>
    </lineage>
</organism>
<comment type="caution">
    <text evidence="1">The sequence shown here is derived from an EMBL/GenBank/DDBJ whole genome shotgun (WGS) entry which is preliminary data.</text>
</comment>
<protein>
    <submittedName>
        <fullName evidence="1">Uncharacterized protein</fullName>
    </submittedName>
</protein>
<keyword evidence="2" id="KW-1185">Reference proteome</keyword>
<evidence type="ECO:0000313" key="2">
    <source>
        <dbReference type="Proteomes" id="UP001157353"/>
    </source>
</evidence>
<accession>A0ABQ6E1U8</accession>